<dbReference type="AlphaFoldDB" id="A0A166AS87"/>
<accession>A0A166AS87</accession>
<comment type="similarity">
    <text evidence="11">Belongs to the SEDS family. FtsW subfamily.</text>
</comment>
<feature type="transmembrane region" description="Helical" evidence="16">
    <location>
        <begin position="307"/>
        <end position="326"/>
    </location>
</feature>
<comment type="catalytic activity">
    <reaction evidence="15">
        <text>[GlcNAc-(1-&gt;4)-Mur2Ac(oyl-L-Ala-gamma-D-Glu-L-Lys-D-Ala-D-Ala)](n)-di-trans,octa-cis-undecaprenyl diphosphate + beta-D-GlcNAc-(1-&gt;4)-Mur2Ac(oyl-L-Ala-gamma-D-Glu-L-Lys-D-Ala-D-Ala)-di-trans,octa-cis-undecaprenyl diphosphate = [GlcNAc-(1-&gt;4)-Mur2Ac(oyl-L-Ala-gamma-D-Glu-L-Lys-D-Ala-D-Ala)](n+1)-di-trans,octa-cis-undecaprenyl diphosphate + di-trans,octa-cis-undecaprenyl diphosphate + H(+)</text>
        <dbReference type="Rhea" id="RHEA:23708"/>
        <dbReference type="Rhea" id="RHEA-COMP:9602"/>
        <dbReference type="Rhea" id="RHEA-COMP:9603"/>
        <dbReference type="ChEBI" id="CHEBI:15378"/>
        <dbReference type="ChEBI" id="CHEBI:58405"/>
        <dbReference type="ChEBI" id="CHEBI:60033"/>
        <dbReference type="ChEBI" id="CHEBI:78435"/>
        <dbReference type="EC" id="2.4.99.28"/>
    </reaction>
</comment>
<evidence type="ECO:0000256" key="9">
    <source>
        <dbReference type="ARBA" id="ARBA00032370"/>
    </source>
</evidence>
<dbReference type="GO" id="GO:0015648">
    <property type="term" value="F:lipid-linked peptidoglycan transporter activity"/>
    <property type="evidence" value="ECO:0007669"/>
    <property type="project" value="TreeGrafter"/>
</dbReference>
<gene>
    <name evidence="17" type="primary">ftsW</name>
    <name evidence="17" type="ORF">PsAD2_00783</name>
</gene>
<evidence type="ECO:0000256" key="10">
    <source>
        <dbReference type="ARBA" id="ARBA00033270"/>
    </source>
</evidence>
<evidence type="ECO:0000256" key="15">
    <source>
        <dbReference type="ARBA" id="ARBA00049902"/>
    </source>
</evidence>
<dbReference type="GO" id="GO:0005886">
    <property type="term" value="C:plasma membrane"/>
    <property type="evidence" value="ECO:0007669"/>
    <property type="project" value="TreeGrafter"/>
</dbReference>
<proteinExistence type="inferred from homology"/>
<keyword evidence="4 16" id="KW-0812">Transmembrane</keyword>
<dbReference type="GO" id="GO:0008360">
    <property type="term" value="P:regulation of cell shape"/>
    <property type="evidence" value="ECO:0007669"/>
    <property type="project" value="UniProtKB-KW"/>
</dbReference>
<evidence type="ECO:0000256" key="12">
    <source>
        <dbReference type="ARBA" id="ARBA00041185"/>
    </source>
</evidence>
<evidence type="ECO:0000256" key="4">
    <source>
        <dbReference type="ARBA" id="ARBA00022692"/>
    </source>
</evidence>
<evidence type="ECO:0000256" key="11">
    <source>
        <dbReference type="ARBA" id="ARBA00038053"/>
    </source>
</evidence>
<feature type="transmembrane region" description="Helical" evidence="16">
    <location>
        <begin position="83"/>
        <end position="103"/>
    </location>
</feature>
<evidence type="ECO:0000256" key="16">
    <source>
        <dbReference type="SAM" id="Phobius"/>
    </source>
</evidence>
<dbReference type="OrthoDB" id="9768187at2"/>
<evidence type="ECO:0000256" key="5">
    <source>
        <dbReference type="ARBA" id="ARBA00022960"/>
    </source>
</evidence>
<comment type="caution">
    <text evidence="17">The sequence shown here is derived from an EMBL/GenBank/DDBJ whole genome shotgun (WGS) entry which is preliminary data.</text>
</comment>
<keyword evidence="18" id="KW-1185">Reference proteome</keyword>
<comment type="subcellular location">
    <subcellularLocation>
        <location evidence="1">Membrane</location>
        <topology evidence="1">Multi-pass membrane protein</topology>
    </subcellularLocation>
</comment>
<evidence type="ECO:0000256" key="14">
    <source>
        <dbReference type="ARBA" id="ARBA00044770"/>
    </source>
</evidence>
<evidence type="ECO:0000256" key="6">
    <source>
        <dbReference type="ARBA" id="ARBA00022984"/>
    </source>
</evidence>
<keyword evidence="8 16" id="KW-0472">Membrane</keyword>
<dbReference type="Proteomes" id="UP000076577">
    <property type="component" value="Unassembled WGS sequence"/>
</dbReference>
<keyword evidence="3" id="KW-0808">Transferase</keyword>
<keyword evidence="7 16" id="KW-1133">Transmembrane helix</keyword>
<dbReference type="STRING" id="989403.SAMN05421798_10655"/>
<organism evidence="17 18">
    <name type="scientific">Pseudovibrio axinellae</name>
    <dbReference type="NCBI Taxonomy" id="989403"/>
    <lineage>
        <taxon>Bacteria</taxon>
        <taxon>Pseudomonadati</taxon>
        <taxon>Pseudomonadota</taxon>
        <taxon>Alphaproteobacteria</taxon>
        <taxon>Hyphomicrobiales</taxon>
        <taxon>Stappiaceae</taxon>
        <taxon>Pseudovibrio</taxon>
    </lineage>
</organism>
<dbReference type="PATRIC" id="fig|989403.3.peg.829"/>
<evidence type="ECO:0000256" key="8">
    <source>
        <dbReference type="ARBA" id="ARBA00023136"/>
    </source>
</evidence>
<evidence type="ECO:0000256" key="2">
    <source>
        <dbReference type="ARBA" id="ARBA00022676"/>
    </source>
</evidence>
<evidence type="ECO:0000313" key="18">
    <source>
        <dbReference type="Proteomes" id="UP000076577"/>
    </source>
</evidence>
<dbReference type="EMBL" id="LMCB01000004">
    <property type="protein sequence ID" value="KZL21488.1"/>
    <property type="molecule type" value="Genomic_DNA"/>
</dbReference>
<dbReference type="InterPro" id="IPR001182">
    <property type="entry name" value="FtsW/RodA"/>
</dbReference>
<name>A0A166AS87_9HYPH</name>
<dbReference type="Pfam" id="PF01098">
    <property type="entry name" value="FTSW_RODA_SPOVE"/>
    <property type="match status" value="1"/>
</dbReference>
<dbReference type="EC" id="2.4.99.28" evidence="14"/>
<keyword evidence="6" id="KW-0573">Peptidoglycan synthesis</keyword>
<feature type="transmembrane region" description="Helical" evidence="16">
    <location>
        <begin position="146"/>
        <end position="165"/>
    </location>
</feature>
<feature type="transmembrane region" description="Helical" evidence="16">
    <location>
        <begin position="177"/>
        <end position="210"/>
    </location>
</feature>
<evidence type="ECO:0000313" key="17">
    <source>
        <dbReference type="EMBL" id="KZL21488.1"/>
    </source>
</evidence>
<evidence type="ECO:0000256" key="1">
    <source>
        <dbReference type="ARBA" id="ARBA00004141"/>
    </source>
</evidence>
<dbReference type="GO" id="GO:0009252">
    <property type="term" value="P:peptidoglycan biosynthetic process"/>
    <property type="evidence" value="ECO:0007669"/>
    <property type="project" value="UniProtKB-KW"/>
</dbReference>
<keyword evidence="2" id="KW-0328">Glycosyltransferase</keyword>
<dbReference type="GO" id="GO:0008955">
    <property type="term" value="F:peptidoglycan glycosyltransferase activity"/>
    <property type="evidence" value="ECO:0007669"/>
    <property type="project" value="UniProtKB-EC"/>
</dbReference>
<dbReference type="GO" id="GO:0051301">
    <property type="term" value="P:cell division"/>
    <property type="evidence" value="ECO:0007669"/>
    <property type="project" value="InterPro"/>
</dbReference>
<evidence type="ECO:0000256" key="3">
    <source>
        <dbReference type="ARBA" id="ARBA00022679"/>
    </source>
</evidence>
<dbReference type="PANTHER" id="PTHR30474">
    <property type="entry name" value="CELL CYCLE PROTEIN"/>
    <property type="match status" value="1"/>
</dbReference>
<feature type="transmembrane region" description="Helical" evidence="16">
    <location>
        <begin position="59"/>
        <end position="77"/>
    </location>
</feature>
<feature type="transmembrane region" description="Helical" evidence="16">
    <location>
        <begin position="20"/>
        <end position="39"/>
    </location>
</feature>
<feature type="transmembrane region" description="Helical" evidence="16">
    <location>
        <begin position="338"/>
        <end position="361"/>
    </location>
</feature>
<dbReference type="RefSeq" id="WP_068002428.1">
    <property type="nucleotide sequence ID" value="NZ_FOFM01000006.1"/>
</dbReference>
<reference evidence="17 18" key="1">
    <citation type="journal article" date="2016" name="Front. Microbiol.">
        <title>Comparative Genomic Analysis Reveals a Diverse Repertoire of Genes Involved in Prokaryote-Eukaryote Interactions within the Pseudovibrio Genus.</title>
        <authorList>
            <person name="Romano S."/>
            <person name="Fernandez-Guerra A."/>
            <person name="Reen F.J."/>
            <person name="Glockner F.O."/>
            <person name="Crowley S.P."/>
            <person name="O'Sullivan O."/>
            <person name="Cotter P.D."/>
            <person name="Adams C."/>
            <person name="Dobson A.D."/>
            <person name="O'Gara F."/>
        </authorList>
    </citation>
    <scope>NUCLEOTIDE SEQUENCE [LARGE SCALE GENOMIC DNA]</scope>
    <source>
        <strain evidence="17 18">Ad2</strain>
    </source>
</reference>
<feature type="transmembrane region" description="Helical" evidence="16">
    <location>
        <begin position="274"/>
        <end position="295"/>
    </location>
</feature>
<sequence length="385" mass="41822">MVSRTDRSAFAEWLWTIDRYMLIGIFTLMVSGLVLSLAASPPVAERIGLESFYFVKKQAMFLVPSIALMLGISALSPRYVRRVALLVFCAMLVLLLGTLFFGADIKGARRWVSLFGVSIQPSEFIKPALVVIVAFLLSEGRKAQDIPGQLLSIILFGIVAAMLIAQPDFGQTMLLTIVLFALFFLNGLSWFAIVPLGISGVLGVVAGFTYLPHVRGRIMRFLDPTSGDTYQIDKAIDSFIAGGWLGRGVGEGTVKRILPDSHTDFVFAVAAEEYGIIVCVLLVTVFAFVVLRGLHMSTQDQDPFGRLASSGLIVMFGLQSCINMAVNLNLMPSKGMTLPLISSGVSSLMAISLTMGFVLALTRKRPQPRKNPIITVSRSAPVQHA</sequence>
<feature type="transmembrane region" description="Helical" evidence="16">
    <location>
        <begin position="124"/>
        <end position="140"/>
    </location>
</feature>
<dbReference type="PANTHER" id="PTHR30474:SF2">
    <property type="entry name" value="PEPTIDOGLYCAN GLYCOSYLTRANSFERASE FTSW-RELATED"/>
    <property type="match status" value="1"/>
</dbReference>
<evidence type="ECO:0000256" key="13">
    <source>
        <dbReference type="ARBA" id="ARBA00041418"/>
    </source>
</evidence>
<evidence type="ECO:0000256" key="7">
    <source>
        <dbReference type="ARBA" id="ARBA00022989"/>
    </source>
</evidence>
<keyword evidence="5" id="KW-0133">Cell shape</keyword>
<protein>
    <recommendedName>
        <fullName evidence="12">Probable peptidoglycan glycosyltransferase FtsW</fullName>
        <ecNumber evidence="14">2.4.99.28</ecNumber>
    </recommendedName>
    <alternativeName>
        <fullName evidence="13">Cell division protein FtsW</fullName>
    </alternativeName>
    <alternativeName>
        <fullName evidence="10">Cell wall polymerase</fullName>
    </alternativeName>
    <alternativeName>
        <fullName evidence="9">Peptidoglycan polymerase</fullName>
    </alternativeName>
</protein>
<dbReference type="GO" id="GO:0032153">
    <property type="term" value="C:cell division site"/>
    <property type="evidence" value="ECO:0007669"/>
    <property type="project" value="TreeGrafter"/>
</dbReference>